<feature type="transmembrane region" description="Helical" evidence="5">
    <location>
        <begin position="292"/>
        <end position="312"/>
    </location>
</feature>
<feature type="transmembrane region" description="Helical" evidence="5">
    <location>
        <begin position="201"/>
        <end position="218"/>
    </location>
</feature>
<accession>I6ZV72</accession>
<protein>
    <recommendedName>
        <fullName evidence="6">O-antigen ligase-related domain-containing protein</fullName>
    </recommendedName>
</protein>
<feature type="transmembrane region" description="Helical" evidence="5">
    <location>
        <begin position="39"/>
        <end position="57"/>
    </location>
</feature>
<evidence type="ECO:0000256" key="5">
    <source>
        <dbReference type="SAM" id="Phobius"/>
    </source>
</evidence>
<feature type="transmembrane region" description="Helical" evidence="5">
    <location>
        <begin position="163"/>
        <end position="195"/>
    </location>
</feature>
<keyword evidence="8" id="KW-1185">Reference proteome</keyword>
<dbReference type="HOGENOM" id="CLU_789430_0_0_10"/>
<dbReference type="InterPro" id="IPR051533">
    <property type="entry name" value="WaaL-like"/>
</dbReference>
<feature type="transmembrane region" description="Helical" evidence="5">
    <location>
        <begin position="92"/>
        <end position="114"/>
    </location>
</feature>
<feature type="transmembrane region" description="Helical" evidence="5">
    <location>
        <begin position="63"/>
        <end position="85"/>
    </location>
</feature>
<comment type="subcellular location">
    <subcellularLocation>
        <location evidence="1">Membrane</location>
        <topology evidence="1">Multi-pass membrane protein</topology>
    </subcellularLocation>
</comment>
<dbReference type="InterPro" id="IPR007016">
    <property type="entry name" value="O-antigen_ligase-rel_domated"/>
</dbReference>
<keyword evidence="4 5" id="KW-0472">Membrane</keyword>
<dbReference type="PANTHER" id="PTHR37422">
    <property type="entry name" value="TEICHURONIC ACID BIOSYNTHESIS PROTEIN TUAE"/>
    <property type="match status" value="1"/>
</dbReference>
<dbReference type="EMBL" id="CP003557">
    <property type="protein sequence ID" value="AFN75899.1"/>
    <property type="molecule type" value="Genomic_DNA"/>
</dbReference>
<dbReference type="Pfam" id="PF04932">
    <property type="entry name" value="Wzy_C"/>
    <property type="match status" value="1"/>
</dbReference>
<reference evidence="7 8" key="1">
    <citation type="journal article" date="2013" name="PLoS ONE">
        <title>Genomic analysis of Melioribacter roseus, facultatively anaerobic organotrophic bacterium representing a novel deep lineage within Bacteriodetes/Chlorobi group.</title>
        <authorList>
            <person name="Kadnikov V.V."/>
            <person name="Mardanov A.V."/>
            <person name="Podosokorskaya O.A."/>
            <person name="Gavrilov S.N."/>
            <person name="Kublanov I.V."/>
            <person name="Beletsky A.V."/>
            <person name="Bonch-Osmolovskaya E.A."/>
            <person name="Ravin N.V."/>
        </authorList>
    </citation>
    <scope>NUCLEOTIDE SEQUENCE [LARGE SCALE GENOMIC DNA]</scope>
    <source>
        <strain evidence="8">JCM 17771 / P3M-2</strain>
    </source>
</reference>
<keyword evidence="3 5" id="KW-1133">Transmembrane helix</keyword>
<dbReference type="GO" id="GO:0016020">
    <property type="term" value="C:membrane"/>
    <property type="evidence" value="ECO:0007669"/>
    <property type="project" value="UniProtKB-SubCell"/>
</dbReference>
<evidence type="ECO:0000313" key="7">
    <source>
        <dbReference type="EMBL" id="AFN75899.1"/>
    </source>
</evidence>
<evidence type="ECO:0000256" key="1">
    <source>
        <dbReference type="ARBA" id="ARBA00004141"/>
    </source>
</evidence>
<evidence type="ECO:0000259" key="6">
    <source>
        <dbReference type="Pfam" id="PF04932"/>
    </source>
</evidence>
<dbReference type="PANTHER" id="PTHR37422:SF17">
    <property type="entry name" value="O-ANTIGEN LIGASE"/>
    <property type="match status" value="1"/>
</dbReference>
<keyword evidence="2 5" id="KW-0812">Transmembrane</keyword>
<evidence type="ECO:0000256" key="2">
    <source>
        <dbReference type="ARBA" id="ARBA00022692"/>
    </source>
</evidence>
<proteinExistence type="predicted"/>
<dbReference type="KEGG" id="mro:MROS_2669"/>
<feature type="domain" description="O-antigen ligase-related" evidence="6">
    <location>
        <begin position="172"/>
        <end position="301"/>
    </location>
</feature>
<feature type="transmembrane region" description="Helical" evidence="5">
    <location>
        <begin position="318"/>
        <end position="345"/>
    </location>
</feature>
<name>I6ZV72_MELRP</name>
<feature type="transmembrane region" description="Helical" evidence="5">
    <location>
        <begin position="6"/>
        <end position="27"/>
    </location>
</feature>
<dbReference type="Proteomes" id="UP000009011">
    <property type="component" value="Chromosome"/>
</dbReference>
<organism evidence="7 8">
    <name type="scientific">Melioribacter roseus (strain DSM 23840 / JCM 17771 / VKM B-2668 / P3M-2)</name>
    <dbReference type="NCBI Taxonomy" id="1191523"/>
    <lineage>
        <taxon>Bacteria</taxon>
        <taxon>Pseudomonadati</taxon>
        <taxon>Ignavibacteriota</taxon>
        <taxon>Ignavibacteria</taxon>
        <taxon>Ignavibacteriales</taxon>
        <taxon>Melioribacteraceae</taxon>
        <taxon>Melioribacter</taxon>
    </lineage>
</organism>
<evidence type="ECO:0000256" key="4">
    <source>
        <dbReference type="ARBA" id="ARBA00023136"/>
    </source>
</evidence>
<evidence type="ECO:0000313" key="8">
    <source>
        <dbReference type="Proteomes" id="UP000009011"/>
    </source>
</evidence>
<gene>
    <name evidence="7" type="ordered locus">MROS_2669</name>
</gene>
<dbReference type="STRING" id="1191523.MROS_2669"/>
<dbReference type="eggNOG" id="COG3307">
    <property type="taxonomic scope" value="Bacteria"/>
</dbReference>
<sequence>MPYSFILKAALFIVILPFAVVSIKLNNIKYATIITKDKIKFKYLVIIFLVFALNLTYSCNKEFGALKLSNFVIGTLPSILILIYIKEIFDDSLILLITPFLLVGSVLLMTVLLFTGSFTYAGSYKILNLEYSHVIASRILSPIILWFNYLISTEENKNTIYKIFFPVLYLNTGLIFIAHRASVTGVILITIYFIFTCKNRLITGCLLISSLVIAFLLFPQKTERHKNLFSAGNKNDYSIESRLDLWETAIEKIREKPLTGYGLGGFKCPADKPFVHIYKYPHNIFLEAGSEMGLTGIILLIFLLYKILISAYRKSKFLFSIALLAFWWSLFSKDISTQTVLWMYAGMIEER</sequence>
<dbReference type="AlphaFoldDB" id="I6ZV72"/>
<evidence type="ECO:0000256" key="3">
    <source>
        <dbReference type="ARBA" id="ARBA00022989"/>
    </source>
</evidence>